<accession>A0A7Y4GQX6</accession>
<dbReference type="RefSeq" id="WP_171579579.1">
    <property type="nucleotide sequence ID" value="NZ_JAAVLX010000004.1"/>
</dbReference>
<dbReference type="EMBL" id="JAAVLX010000004">
    <property type="protein sequence ID" value="NOJ40330.1"/>
    <property type="molecule type" value="Genomic_DNA"/>
</dbReference>
<gene>
    <name evidence="2" type="ORF">HCN58_12095</name>
</gene>
<feature type="compositionally biased region" description="Basic and acidic residues" evidence="1">
    <location>
        <begin position="29"/>
        <end position="39"/>
    </location>
</feature>
<protein>
    <submittedName>
        <fullName evidence="2">Uncharacterized protein</fullName>
    </submittedName>
</protein>
<organism evidence="2 3">
    <name type="scientific">Bradyrhizobium australiense</name>
    <dbReference type="NCBI Taxonomy" id="2721161"/>
    <lineage>
        <taxon>Bacteria</taxon>
        <taxon>Pseudomonadati</taxon>
        <taxon>Pseudomonadota</taxon>
        <taxon>Alphaproteobacteria</taxon>
        <taxon>Hyphomicrobiales</taxon>
        <taxon>Nitrobacteraceae</taxon>
        <taxon>Bradyrhizobium</taxon>
    </lineage>
</organism>
<sequence length="51" mass="5577">METLLLVAERDGPEMLARIAVLKALNRHSDATPATEERQGCSNRSVIKATL</sequence>
<proteinExistence type="predicted"/>
<evidence type="ECO:0000256" key="1">
    <source>
        <dbReference type="SAM" id="MobiDB-lite"/>
    </source>
</evidence>
<feature type="region of interest" description="Disordered" evidence="1">
    <location>
        <begin position="29"/>
        <end position="51"/>
    </location>
</feature>
<evidence type="ECO:0000313" key="2">
    <source>
        <dbReference type="EMBL" id="NOJ40330.1"/>
    </source>
</evidence>
<evidence type="ECO:0000313" key="3">
    <source>
        <dbReference type="Proteomes" id="UP000544122"/>
    </source>
</evidence>
<keyword evidence="3" id="KW-1185">Reference proteome</keyword>
<name>A0A7Y4GQX6_9BRAD</name>
<reference evidence="2 3" key="1">
    <citation type="submission" date="2020-03" db="EMBL/GenBank/DDBJ databases">
        <title>Bradyrhizobium diversity isolated from nodules of Indigofera sp.</title>
        <authorList>
            <person name="Klepa M."/>
            <person name="Helene L."/>
            <person name="Hungria M."/>
        </authorList>
    </citation>
    <scope>NUCLEOTIDE SEQUENCE [LARGE SCALE GENOMIC DNA]</scope>
    <source>
        <strain evidence="2 3">WSM 1791</strain>
    </source>
</reference>
<comment type="caution">
    <text evidence="2">The sequence shown here is derived from an EMBL/GenBank/DDBJ whole genome shotgun (WGS) entry which is preliminary data.</text>
</comment>
<dbReference type="AlphaFoldDB" id="A0A7Y4GQX6"/>
<dbReference type="Proteomes" id="UP000544122">
    <property type="component" value="Unassembled WGS sequence"/>
</dbReference>